<organism evidence="2 3">
    <name type="scientific">Chishuiella changwenlii</name>
    <dbReference type="NCBI Taxonomy" id="1434701"/>
    <lineage>
        <taxon>Bacteria</taxon>
        <taxon>Pseudomonadati</taxon>
        <taxon>Bacteroidota</taxon>
        <taxon>Flavobacteriia</taxon>
        <taxon>Flavobacteriales</taxon>
        <taxon>Weeksellaceae</taxon>
        <taxon>Chishuiella</taxon>
    </lineage>
</organism>
<reference evidence="3" key="2">
    <citation type="submission" date="2016-11" db="EMBL/GenBank/DDBJ databases">
        <authorList>
            <person name="Varghese N."/>
            <person name="Submissions S."/>
        </authorList>
    </citation>
    <scope>NUCLEOTIDE SEQUENCE [LARGE SCALE GENOMIC DNA]</scope>
    <source>
        <strain evidence="3">DSM 27989</strain>
    </source>
</reference>
<dbReference type="EMBL" id="BMFL01000001">
    <property type="protein sequence ID" value="GGE88179.1"/>
    <property type="molecule type" value="Genomic_DNA"/>
</dbReference>
<dbReference type="Proteomes" id="UP000184120">
    <property type="component" value="Unassembled WGS sequence"/>
</dbReference>
<evidence type="ECO:0000313" key="4">
    <source>
        <dbReference type="Proteomes" id="UP000650994"/>
    </source>
</evidence>
<dbReference type="EMBL" id="FRBH01000007">
    <property type="protein sequence ID" value="SHL21849.1"/>
    <property type="molecule type" value="Genomic_DNA"/>
</dbReference>
<evidence type="ECO:0008006" key="5">
    <source>
        <dbReference type="Google" id="ProtNLM"/>
    </source>
</evidence>
<gene>
    <name evidence="1" type="ORF">GCM10010984_02370</name>
    <name evidence="2" type="ORF">SAMN05443634_10745</name>
</gene>
<reference evidence="1" key="5">
    <citation type="submission" date="2024-05" db="EMBL/GenBank/DDBJ databases">
        <authorList>
            <person name="Sun Q."/>
            <person name="Zhou Y."/>
        </authorList>
    </citation>
    <scope>NUCLEOTIDE SEQUENCE</scope>
    <source>
        <strain evidence="1">CGMCC 1.12707</strain>
    </source>
</reference>
<accession>A0A1M6YUY3</accession>
<proteinExistence type="predicted"/>
<dbReference type="PROSITE" id="PS51257">
    <property type="entry name" value="PROKAR_LIPOPROTEIN"/>
    <property type="match status" value="1"/>
</dbReference>
<evidence type="ECO:0000313" key="1">
    <source>
        <dbReference type="EMBL" id="GGE88179.1"/>
    </source>
</evidence>
<protein>
    <recommendedName>
        <fullName evidence="5">DUF4270 domain-containing protein</fullName>
    </recommendedName>
</protein>
<dbReference type="RefSeq" id="WP_083580337.1">
    <property type="nucleotide sequence ID" value="NZ_BMFL01000001.1"/>
</dbReference>
<reference evidence="2" key="3">
    <citation type="submission" date="2016-11" db="EMBL/GenBank/DDBJ databases">
        <authorList>
            <person name="Jaros S."/>
            <person name="Januszkiewicz K."/>
            <person name="Wedrychowicz H."/>
        </authorList>
    </citation>
    <scope>NUCLEOTIDE SEQUENCE [LARGE SCALE GENOMIC DNA]</scope>
    <source>
        <strain evidence="2">DSM 27989</strain>
    </source>
</reference>
<keyword evidence="4" id="KW-1185">Reference proteome</keyword>
<dbReference type="OrthoDB" id="1466062at2"/>
<sequence>MKKFLNILSVSIAMMIGMGAIVSCEDETLGLGNGVIGGEAEGNVKTLDVIAYNSKFDTLRTDKFVLKNGAFGAYNENVFGTTSSKFYTQLRPTTIGNADFGTETKIDSVNLYIPVYFNASKDPVSKDTINLSKPNQKATDNDTILITTKYAVDSLYGKKDMNMTLKVRDINTPMYTSSKYFSKLDGSESLFSVNSPVIGTATIGKTVSNKIVKVRSATTNIFQETVGYKVTLDKQYFDDKIIKNAKTGLLSDYSTFIRENIRGFEFSVDETDGFIVNFNPNGLNLNMYYSYKNPTAKTEGQTNYKERLTGTYGFDFTNIWNASLAGSNVTASQIVNNYAGTTYEAAMANVNTELGDARIFLNGMSGSYAKLRFNQQQLSDLKTEMSSKNITIIGAKLKFFIDDAYKLTKPPYIVAWNEYTKDGKAISELYADVLEFYNAYPNSVHFNPIVTGSTDFYTIDITKHLKSMLEKNNEFQNQTMLITMGNFVTSSSDATTINSTNPYQNNRAYNPYRIVLHGNNSEVEAKKLKLLVYYSER</sequence>
<dbReference type="STRING" id="1434701.SAMN05443634_10745"/>
<dbReference type="InterPro" id="IPR025366">
    <property type="entry name" value="DUF4270"/>
</dbReference>
<dbReference type="Proteomes" id="UP000650994">
    <property type="component" value="Unassembled WGS sequence"/>
</dbReference>
<dbReference type="AlphaFoldDB" id="A0A1M6YUY3"/>
<dbReference type="Pfam" id="PF14092">
    <property type="entry name" value="DUF4270"/>
    <property type="match status" value="1"/>
</dbReference>
<name>A0A1M6YUY3_9FLAO</name>
<reference evidence="1" key="1">
    <citation type="journal article" date="2014" name="Int. J. Syst. Evol. Microbiol.">
        <title>Complete genome of a new Firmicutes species belonging to the dominant human colonic microbiota ('Ruminococcus bicirculans') reveals two chromosomes and a selective capacity to utilize plant glucans.</title>
        <authorList>
            <consortium name="NISC Comparative Sequencing Program"/>
            <person name="Wegmann U."/>
            <person name="Louis P."/>
            <person name="Goesmann A."/>
            <person name="Henrissat B."/>
            <person name="Duncan S.H."/>
            <person name="Flint H.J."/>
        </authorList>
    </citation>
    <scope>NUCLEOTIDE SEQUENCE</scope>
    <source>
        <strain evidence="1">CGMCC 1.12707</strain>
    </source>
</reference>
<evidence type="ECO:0000313" key="2">
    <source>
        <dbReference type="EMBL" id="SHL21849.1"/>
    </source>
</evidence>
<evidence type="ECO:0000313" key="3">
    <source>
        <dbReference type="Proteomes" id="UP000184120"/>
    </source>
</evidence>
<reference evidence="4" key="4">
    <citation type="journal article" date="2019" name="Int. J. Syst. Evol. Microbiol.">
        <title>The Global Catalogue of Microorganisms (GCM) 10K type strain sequencing project: providing services to taxonomists for standard genome sequencing and annotation.</title>
        <authorList>
            <consortium name="The Broad Institute Genomics Platform"/>
            <consortium name="The Broad Institute Genome Sequencing Center for Infectious Disease"/>
            <person name="Wu L."/>
            <person name="Ma J."/>
        </authorList>
    </citation>
    <scope>NUCLEOTIDE SEQUENCE [LARGE SCALE GENOMIC DNA]</scope>
    <source>
        <strain evidence="4">CGMCC 1.12707</strain>
    </source>
</reference>